<feature type="non-terminal residue" evidence="1">
    <location>
        <position position="247"/>
    </location>
</feature>
<comment type="caution">
    <text evidence="1">The sequence shown here is derived from an EMBL/GenBank/DDBJ whole genome shotgun (WGS) entry which is preliminary data.</text>
</comment>
<dbReference type="EMBL" id="BARS01034450">
    <property type="protein sequence ID" value="GAG22365.1"/>
    <property type="molecule type" value="Genomic_DNA"/>
</dbReference>
<proteinExistence type="predicted"/>
<reference evidence="1" key="1">
    <citation type="journal article" date="2014" name="Front. Microbiol.">
        <title>High frequency of phylogenetically diverse reductive dehalogenase-homologous genes in deep subseafloor sedimentary metagenomes.</title>
        <authorList>
            <person name="Kawai M."/>
            <person name="Futagami T."/>
            <person name="Toyoda A."/>
            <person name="Takaki Y."/>
            <person name="Nishi S."/>
            <person name="Hori S."/>
            <person name="Arai W."/>
            <person name="Tsubouchi T."/>
            <person name="Morono Y."/>
            <person name="Uchiyama I."/>
            <person name="Ito T."/>
            <person name="Fujiyama A."/>
            <person name="Inagaki F."/>
            <person name="Takami H."/>
        </authorList>
    </citation>
    <scope>NUCLEOTIDE SEQUENCE</scope>
    <source>
        <strain evidence="1">Expedition CK06-06</strain>
    </source>
</reference>
<evidence type="ECO:0000313" key="1">
    <source>
        <dbReference type="EMBL" id="GAG22365.1"/>
    </source>
</evidence>
<protein>
    <recommendedName>
        <fullName evidence="2">N-acetyltransferase domain-containing protein</fullName>
    </recommendedName>
</protein>
<evidence type="ECO:0008006" key="2">
    <source>
        <dbReference type="Google" id="ProtNLM"/>
    </source>
</evidence>
<organism evidence="1">
    <name type="scientific">marine sediment metagenome</name>
    <dbReference type="NCBI Taxonomy" id="412755"/>
    <lineage>
        <taxon>unclassified sequences</taxon>
        <taxon>metagenomes</taxon>
        <taxon>ecological metagenomes</taxon>
    </lineage>
</organism>
<sequence length="247" mass="27809">MNKCEDFVRKNKFRKIRGPVNFPKIIGGIGYQIEGFEAPMLNGVAFNEPSSKVLEFLEELGYEKESKYSCLEVVNSNWNNGNTLDKDIKMSFLPTCEIRKLREKILALAQSSFHSVLADAPGGQSRFEEMMESYDLVFGNRAVVGDDFDPRTLSSIPEFIEAWESCDINDIVPCCPVAFDRTTGELVGIIMTLPNLFQLWSKQPLTHLNVDTVIIKKEYAGRGIFSSLQNVGQITCKLHGFNYVEGT</sequence>
<gene>
    <name evidence="1" type="ORF">S01H1_53212</name>
</gene>
<dbReference type="AlphaFoldDB" id="X0VVN6"/>
<name>X0VVN6_9ZZZZ</name>
<accession>X0VVN6</accession>